<keyword evidence="2" id="KW-1185">Reference proteome</keyword>
<name>E8LJW0_SUCHY</name>
<comment type="caution">
    <text evidence="1">The sequence shown here is derived from an EMBL/GenBank/DDBJ whole genome shotgun (WGS) entry which is preliminary data.</text>
</comment>
<dbReference type="Proteomes" id="UP000018458">
    <property type="component" value="Unassembled WGS sequence"/>
</dbReference>
<accession>E8LJW0</accession>
<gene>
    <name evidence="1" type="ORF">HMPREF9444_00996</name>
</gene>
<dbReference type="EMBL" id="AEVO01000048">
    <property type="protein sequence ID" value="EFY07190.1"/>
    <property type="molecule type" value="Genomic_DNA"/>
</dbReference>
<sequence>MRLISEYSAHQLKKTVLFSEIKILKHSADILKPFLQGNR</sequence>
<evidence type="ECO:0000313" key="2">
    <source>
        <dbReference type="Proteomes" id="UP000018458"/>
    </source>
</evidence>
<evidence type="ECO:0000313" key="1">
    <source>
        <dbReference type="EMBL" id="EFY07190.1"/>
    </source>
</evidence>
<reference evidence="1 2" key="1">
    <citation type="submission" date="2011-01" db="EMBL/GenBank/DDBJ databases">
        <authorList>
            <person name="Weinstock G."/>
            <person name="Sodergren E."/>
            <person name="Clifton S."/>
            <person name="Fulton L."/>
            <person name="Fulton B."/>
            <person name="Courtney L."/>
            <person name="Fronick C."/>
            <person name="Harrison M."/>
            <person name="Strong C."/>
            <person name="Farmer C."/>
            <person name="Delahaunty K."/>
            <person name="Markovic C."/>
            <person name="Hall O."/>
            <person name="Minx P."/>
            <person name="Tomlinson C."/>
            <person name="Mitreva M."/>
            <person name="Hou S."/>
            <person name="Chen J."/>
            <person name="Wollam A."/>
            <person name="Pepin K.H."/>
            <person name="Johnson M."/>
            <person name="Bhonagiri V."/>
            <person name="Zhang X."/>
            <person name="Suruliraj S."/>
            <person name="Warren W."/>
            <person name="Chinwalla A."/>
            <person name="Mardis E.R."/>
            <person name="Wilson R.K."/>
        </authorList>
    </citation>
    <scope>NUCLEOTIDE SEQUENCE [LARGE SCALE GENOMIC DNA]</scope>
    <source>
        <strain evidence="2">DSM 22608 / JCM 16073 / KCTC 15190 / YIT 12066</strain>
    </source>
</reference>
<organism evidence="1 2">
    <name type="scientific">Succinatimonas hippei (strain DSM 22608 / JCM 16073 / KCTC 15190 / YIT 12066)</name>
    <dbReference type="NCBI Taxonomy" id="762983"/>
    <lineage>
        <taxon>Bacteria</taxon>
        <taxon>Pseudomonadati</taxon>
        <taxon>Pseudomonadota</taxon>
        <taxon>Gammaproteobacteria</taxon>
        <taxon>Aeromonadales</taxon>
        <taxon>Succinivibrionaceae</taxon>
        <taxon>Succinatimonas</taxon>
    </lineage>
</organism>
<proteinExistence type="predicted"/>
<dbReference type="AlphaFoldDB" id="E8LJW0"/>
<protein>
    <submittedName>
        <fullName evidence="1">Uncharacterized protein</fullName>
    </submittedName>
</protein>
<dbReference type="HOGENOM" id="CLU_3318068_0_0_6"/>